<evidence type="ECO:0000313" key="1">
    <source>
        <dbReference type="EMBL" id="QDV69849.1"/>
    </source>
</evidence>
<accession>A0A518JWC8</accession>
<dbReference type="EMBL" id="CP036348">
    <property type="protein sequence ID" value="QDV69849.1"/>
    <property type="molecule type" value="Genomic_DNA"/>
</dbReference>
<protein>
    <submittedName>
        <fullName evidence="1">Uncharacterized protein</fullName>
    </submittedName>
</protein>
<organism evidence="1 2">
    <name type="scientific">Rosistilla carotiformis</name>
    <dbReference type="NCBI Taxonomy" id="2528017"/>
    <lineage>
        <taxon>Bacteria</taxon>
        <taxon>Pseudomonadati</taxon>
        <taxon>Planctomycetota</taxon>
        <taxon>Planctomycetia</taxon>
        <taxon>Pirellulales</taxon>
        <taxon>Pirellulaceae</taxon>
        <taxon>Rosistilla</taxon>
    </lineage>
</organism>
<dbReference type="Proteomes" id="UP000315082">
    <property type="component" value="Chromosome"/>
</dbReference>
<dbReference type="KEGG" id="rcf:Poly24_35670"/>
<gene>
    <name evidence="1" type="ORF">Poly24_35670</name>
</gene>
<evidence type="ECO:0000313" key="2">
    <source>
        <dbReference type="Proteomes" id="UP000315082"/>
    </source>
</evidence>
<sequence>MAVIKSPVNVRRLVFDVNEFRTGPSAMAVVSGGNRCRVIGCGFPTEAWQDGKFNWRSLRGRLRYRSGACGGHGSPEGE</sequence>
<dbReference type="AlphaFoldDB" id="A0A518JWC8"/>
<name>A0A518JWC8_9BACT</name>
<keyword evidence="2" id="KW-1185">Reference proteome</keyword>
<proteinExistence type="predicted"/>
<reference evidence="1 2" key="1">
    <citation type="submission" date="2019-02" db="EMBL/GenBank/DDBJ databases">
        <title>Deep-cultivation of Planctomycetes and their phenomic and genomic characterization uncovers novel biology.</title>
        <authorList>
            <person name="Wiegand S."/>
            <person name="Jogler M."/>
            <person name="Boedeker C."/>
            <person name="Pinto D."/>
            <person name="Vollmers J."/>
            <person name="Rivas-Marin E."/>
            <person name="Kohn T."/>
            <person name="Peeters S.H."/>
            <person name="Heuer A."/>
            <person name="Rast P."/>
            <person name="Oberbeckmann S."/>
            <person name="Bunk B."/>
            <person name="Jeske O."/>
            <person name="Meyerdierks A."/>
            <person name="Storesund J.E."/>
            <person name="Kallscheuer N."/>
            <person name="Luecker S."/>
            <person name="Lage O.M."/>
            <person name="Pohl T."/>
            <person name="Merkel B.J."/>
            <person name="Hornburger P."/>
            <person name="Mueller R.-W."/>
            <person name="Bruemmer F."/>
            <person name="Labrenz M."/>
            <person name="Spormann A.M."/>
            <person name="Op den Camp H."/>
            <person name="Overmann J."/>
            <person name="Amann R."/>
            <person name="Jetten M.S.M."/>
            <person name="Mascher T."/>
            <person name="Medema M.H."/>
            <person name="Devos D.P."/>
            <person name="Kaster A.-K."/>
            <person name="Ovreas L."/>
            <person name="Rohde M."/>
            <person name="Galperin M.Y."/>
            <person name="Jogler C."/>
        </authorList>
    </citation>
    <scope>NUCLEOTIDE SEQUENCE [LARGE SCALE GENOMIC DNA]</scope>
    <source>
        <strain evidence="1 2">Poly24</strain>
    </source>
</reference>